<comment type="similarity">
    <text evidence="1 4">Belongs to the short-chain dehydrogenases/reductases (SDR) family.</text>
</comment>
<dbReference type="CDD" id="cd05374">
    <property type="entry name" value="17beta-HSD-like_SDR_c"/>
    <property type="match status" value="1"/>
</dbReference>
<dbReference type="PRINTS" id="PR00080">
    <property type="entry name" value="SDRFAMILY"/>
</dbReference>
<dbReference type="GO" id="GO:0005783">
    <property type="term" value="C:endoplasmic reticulum"/>
    <property type="evidence" value="ECO:0007669"/>
    <property type="project" value="TreeGrafter"/>
</dbReference>
<accession>A0A8S0X3G5</accession>
<dbReference type="InterPro" id="IPR020904">
    <property type="entry name" value="Sc_DH/Rdtase_CS"/>
</dbReference>
<dbReference type="SMART" id="SM00822">
    <property type="entry name" value="PKS_KR"/>
    <property type="match status" value="1"/>
</dbReference>
<reference evidence="6 7" key="1">
    <citation type="submission" date="2020-01" db="EMBL/GenBank/DDBJ databases">
        <authorList>
            <person name="Gupta K D."/>
        </authorList>
    </citation>
    <scope>NUCLEOTIDE SEQUENCE [LARGE SCALE GENOMIC DNA]</scope>
</reference>
<dbReference type="FunFam" id="3.40.50.720:FF:000261">
    <property type="entry name" value="NADPH-dependent 1-acyldihydroxyacetone phosphate reductase"/>
    <property type="match status" value="1"/>
</dbReference>
<evidence type="ECO:0000256" key="1">
    <source>
        <dbReference type="ARBA" id="ARBA00006484"/>
    </source>
</evidence>
<proteinExistence type="inferred from homology"/>
<evidence type="ECO:0000313" key="6">
    <source>
        <dbReference type="EMBL" id="CAA7265962.1"/>
    </source>
</evidence>
<dbReference type="Gene3D" id="3.40.50.720">
    <property type="entry name" value="NAD(P)-binding Rossmann-like Domain"/>
    <property type="match status" value="1"/>
</dbReference>
<protein>
    <recommendedName>
        <fullName evidence="5">Ketoreductase domain-containing protein</fullName>
    </recommendedName>
</protein>
<gene>
    <name evidence="6" type="ORF">AAE3_LOCUS8176</name>
</gene>
<feature type="domain" description="Ketoreductase" evidence="5">
    <location>
        <begin position="3"/>
        <end position="177"/>
    </location>
</feature>
<dbReference type="InterPro" id="IPR002347">
    <property type="entry name" value="SDR_fam"/>
</dbReference>
<evidence type="ECO:0000256" key="2">
    <source>
        <dbReference type="ARBA" id="ARBA00022857"/>
    </source>
</evidence>
<keyword evidence="7" id="KW-1185">Reference proteome</keyword>
<dbReference type="OrthoDB" id="2102561at2759"/>
<evidence type="ECO:0000256" key="4">
    <source>
        <dbReference type="RuleBase" id="RU000363"/>
    </source>
</evidence>
<dbReference type="InterPro" id="IPR057326">
    <property type="entry name" value="KR_dom"/>
</dbReference>
<evidence type="ECO:0000256" key="3">
    <source>
        <dbReference type="ARBA" id="ARBA00023002"/>
    </source>
</evidence>
<dbReference type="EMBL" id="CACVBS010000051">
    <property type="protein sequence ID" value="CAA7265962.1"/>
    <property type="molecule type" value="Genomic_DNA"/>
</dbReference>
<evidence type="ECO:0000259" key="5">
    <source>
        <dbReference type="SMART" id="SM00822"/>
    </source>
</evidence>
<dbReference type="SUPFAM" id="SSF51735">
    <property type="entry name" value="NAD(P)-binding Rossmann-fold domains"/>
    <property type="match status" value="1"/>
</dbReference>
<dbReference type="AlphaFoldDB" id="A0A8S0X3G5"/>
<dbReference type="Proteomes" id="UP000467700">
    <property type="component" value="Unassembled WGS sequence"/>
</dbReference>
<dbReference type="PRINTS" id="PR00081">
    <property type="entry name" value="GDHRDH"/>
</dbReference>
<comment type="caution">
    <text evidence="6">The sequence shown here is derived from an EMBL/GenBank/DDBJ whole genome shotgun (WGS) entry which is preliminary data.</text>
</comment>
<dbReference type="PANTHER" id="PTHR44169">
    <property type="entry name" value="NADPH-DEPENDENT 1-ACYLDIHYDROXYACETONE PHOSPHATE REDUCTASE"/>
    <property type="match status" value="1"/>
</dbReference>
<name>A0A8S0X3G5_CYCAE</name>
<dbReference type="PANTHER" id="PTHR44169:SF6">
    <property type="entry name" value="NADPH-DEPENDENT 1-ACYLDIHYDROXYACETONE PHOSPHATE REDUCTASE"/>
    <property type="match status" value="1"/>
</dbReference>
<sequence length="276" mass="29915">MPQVVLVTGCSTGGIGYALCEEFARQGCKVYATSRRIETIEVFGNESIERLALDVTSDEDVKKGLDYIVEKEGKIDVVVNNAGIIGAGPLAEQPLDFVKQVFDTNAFSILRVCKAVVPIMASRHYGTIVNIGSVVGEVSTPWNGLYCASKAAVHSISEVLSMELKPLGIFVLHVAPGAVQSNIAANGTSRFALAPGSLYTDFLAMIHKRINASQERNSMPSDVFARKVVANALRKGGPPQYMTLGGMAFLFSILKWLPRSWALAIVWKQYSQRSTK</sequence>
<keyword evidence="2" id="KW-0521">NADP</keyword>
<dbReference type="PROSITE" id="PS00061">
    <property type="entry name" value="ADH_SHORT"/>
    <property type="match status" value="1"/>
</dbReference>
<organism evidence="6 7">
    <name type="scientific">Cyclocybe aegerita</name>
    <name type="common">Black poplar mushroom</name>
    <name type="synonym">Agrocybe aegerita</name>
    <dbReference type="NCBI Taxonomy" id="1973307"/>
    <lineage>
        <taxon>Eukaryota</taxon>
        <taxon>Fungi</taxon>
        <taxon>Dikarya</taxon>
        <taxon>Basidiomycota</taxon>
        <taxon>Agaricomycotina</taxon>
        <taxon>Agaricomycetes</taxon>
        <taxon>Agaricomycetidae</taxon>
        <taxon>Agaricales</taxon>
        <taxon>Agaricineae</taxon>
        <taxon>Bolbitiaceae</taxon>
        <taxon>Cyclocybe</taxon>
    </lineage>
</organism>
<dbReference type="GO" id="GO:0016491">
    <property type="term" value="F:oxidoreductase activity"/>
    <property type="evidence" value="ECO:0007669"/>
    <property type="project" value="UniProtKB-KW"/>
</dbReference>
<evidence type="ECO:0000313" key="7">
    <source>
        <dbReference type="Proteomes" id="UP000467700"/>
    </source>
</evidence>
<dbReference type="Pfam" id="PF00106">
    <property type="entry name" value="adh_short"/>
    <property type="match status" value="1"/>
</dbReference>
<dbReference type="InterPro" id="IPR036291">
    <property type="entry name" value="NAD(P)-bd_dom_sf"/>
</dbReference>
<keyword evidence="3" id="KW-0560">Oxidoreductase</keyword>